<feature type="transmembrane region" description="Helical" evidence="1">
    <location>
        <begin position="6"/>
        <end position="26"/>
    </location>
</feature>
<protein>
    <submittedName>
        <fullName evidence="2">Uncharacterized protein</fullName>
    </submittedName>
</protein>
<comment type="caution">
    <text evidence="2">The sequence shown here is derived from an EMBL/GenBank/DDBJ whole genome shotgun (WGS) entry which is preliminary data.</text>
</comment>
<evidence type="ECO:0000256" key="1">
    <source>
        <dbReference type="SAM" id="Phobius"/>
    </source>
</evidence>
<keyword evidence="1" id="KW-0812">Transmembrane</keyword>
<proteinExistence type="predicted"/>
<evidence type="ECO:0000313" key="2">
    <source>
        <dbReference type="EMBL" id="OKH23810.1"/>
    </source>
</evidence>
<dbReference type="EMBL" id="MRCB01000008">
    <property type="protein sequence ID" value="OKH23810.1"/>
    <property type="molecule type" value="Genomic_DNA"/>
</dbReference>
<dbReference type="STRING" id="1921803.NIES593_09140"/>
<keyword evidence="1" id="KW-1133">Transmembrane helix</keyword>
<dbReference type="RefSeq" id="WP_073599282.1">
    <property type="nucleotide sequence ID" value="NZ_MRCB01000008.1"/>
</dbReference>
<keyword evidence="3" id="KW-1185">Reference proteome</keyword>
<organism evidence="2 3">
    <name type="scientific">Hydrococcus rivularis NIES-593</name>
    <dbReference type="NCBI Taxonomy" id="1921803"/>
    <lineage>
        <taxon>Bacteria</taxon>
        <taxon>Bacillati</taxon>
        <taxon>Cyanobacteriota</taxon>
        <taxon>Cyanophyceae</taxon>
        <taxon>Pleurocapsales</taxon>
        <taxon>Hydrococcaceae</taxon>
        <taxon>Hydrococcus</taxon>
    </lineage>
</organism>
<dbReference type="OrthoDB" id="572666at2"/>
<reference evidence="2 3" key="1">
    <citation type="submission" date="2016-11" db="EMBL/GenBank/DDBJ databases">
        <title>Draft Genome Sequences of Nine Cyanobacterial Strains from Diverse Habitats.</title>
        <authorList>
            <person name="Zhu T."/>
            <person name="Hou S."/>
            <person name="Lu X."/>
            <person name="Hess W.R."/>
        </authorList>
    </citation>
    <scope>NUCLEOTIDE SEQUENCE [LARGE SCALE GENOMIC DNA]</scope>
    <source>
        <strain evidence="2 3">NIES-593</strain>
    </source>
</reference>
<sequence length="136" mass="15100">MPQGPNFIVTFLYYFATTTLIVLLLASQGMGMSLESRFPYQLGTLCGLVAGILGAYFNRSATISTTFQNPKAFRKQLDTALAQMGFDRQTQLDDFVVYEKSALKTMFVGKILVKIDENSATIIGRSGNLKRLKQLI</sequence>
<gene>
    <name evidence="2" type="ORF">NIES593_09140</name>
</gene>
<dbReference type="AlphaFoldDB" id="A0A1U7HJP2"/>
<name>A0A1U7HJP2_9CYAN</name>
<keyword evidence="1" id="KW-0472">Membrane</keyword>
<feature type="transmembrane region" description="Helical" evidence="1">
    <location>
        <begin position="38"/>
        <end position="57"/>
    </location>
</feature>
<accession>A0A1U7HJP2</accession>
<evidence type="ECO:0000313" key="3">
    <source>
        <dbReference type="Proteomes" id="UP000186868"/>
    </source>
</evidence>
<dbReference type="Proteomes" id="UP000186868">
    <property type="component" value="Unassembled WGS sequence"/>
</dbReference>